<accession>A0A1J1C3R9</accession>
<proteinExistence type="predicted"/>
<dbReference type="Proteomes" id="UP000183868">
    <property type="component" value="Chromosome"/>
</dbReference>
<evidence type="ECO:0000313" key="1">
    <source>
        <dbReference type="EMBL" id="APF16945.1"/>
    </source>
</evidence>
<reference evidence="1 2" key="1">
    <citation type="submission" date="2016-11" db="EMBL/GenBank/DDBJ databases">
        <title>Genomic analysis of Caldithrix abyssi and proposal of a novel bacterial phylum Caldithrichaeota.</title>
        <authorList>
            <person name="Kublanov I."/>
            <person name="Sigalova O."/>
            <person name="Gavrilov S."/>
            <person name="Lebedinsky A."/>
            <person name="Ivanova N."/>
            <person name="Daum C."/>
            <person name="Reddy T."/>
            <person name="Klenk H.P."/>
            <person name="Goker M."/>
            <person name="Reva O."/>
            <person name="Miroshnichenko M."/>
            <person name="Kyprides N."/>
            <person name="Woyke T."/>
            <person name="Gelfand M."/>
        </authorList>
    </citation>
    <scope>NUCLEOTIDE SEQUENCE [LARGE SCALE GENOMIC DNA]</scope>
    <source>
        <strain evidence="1 2">LF13</strain>
    </source>
</reference>
<name>A0A1J1C3R9_CALAY</name>
<gene>
    <name evidence="1" type="ORF">Cabys_194</name>
</gene>
<dbReference type="EMBL" id="CP018099">
    <property type="protein sequence ID" value="APF16945.1"/>
    <property type="molecule type" value="Genomic_DNA"/>
</dbReference>
<organism evidence="1 2">
    <name type="scientific">Caldithrix abyssi DSM 13497</name>
    <dbReference type="NCBI Taxonomy" id="880073"/>
    <lineage>
        <taxon>Bacteria</taxon>
        <taxon>Pseudomonadati</taxon>
        <taxon>Calditrichota</taxon>
        <taxon>Calditrichia</taxon>
        <taxon>Calditrichales</taxon>
        <taxon>Calditrichaceae</taxon>
        <taxon>Caldithrix</taxon>
    </lineage>
</organism>
<dbReference type="AlphaFoldDB" id="A0A1J1C3R9"/>
<protein>
    <submittedName>
        <fullName evidence="1">Uncharacterized protein</fullName>
    </submittedName>
</protein>
<dbReference type="KEGG" id="caby:Cabys_194"/>
<evidence type="ECO:0000313" key="2">
    <source>
        <dbReference type="Proteomes" id="UP000183868"/>
    </source>
</evidence>
<sequence>MWKLKEGGKPIRLAGFPPSLSLQQTQCFSIGDGKILDVPQSFNQTSYNRLIFRGIV</sequence>